<sequence length="389" mass="45046">MIELLASAVENNDPNLLSKIFDINFINKSYNSLREIAENPHIVKTRIRTKPWDDILINIANMTLCAKGMITADGNTTEEFKYFSKATSLLLQCRNQIDIEICCSIYRTISQTCLYFSSNDTLYNDVTTLLRRINNSILIQKAKIQMASNNPTLAVVNAIARINLLHDNYDNAETAFGSLDQPEEINSDSYNVGELATFYFLKGKVDMVYGHRNSAYQEFKKSLQYIPLNYKKDRRLVLLHFIPVSLSFGQIPTDELLKKYDLYNLYSNFTTAISTGNLTLFNQELNNKQLFLIHYGIWEMIVYSRRILMRRILQMAFDYSDTNRLPINYFQSALCLFGDYSYEDTVLELSNLIFEKLAMANVAYQLNLVVFKDKNKDEFRLPDPEESDE</sequence>
<dbReference type="InterPro" id="IPR045114">
    <property type="entry name" value="Csn12-like"/>
</dbReference>
<dbReference type="PANTHER" id="PTHR12732">
    <property type="entry name" value="UNCHARACTERIZED PROTEASOME COMPONENT REGION PCI-CONTAINING"/>
    <property type="match status" value="1"/>
</dbReference>
<protein>
    <recommendedName>
        <fullName evidence="3">PCI domain-containing protein</fullName>
    </recommendedName>
</protein>
<dbReference type="Proteomes" id="UP001470230">
    <property type="component" value="Unassembled WGS sequence"/>
</dbReference>
<evidence type="ECO:0000313" key="1">
    <source>
        <dbReference type="EMBL" id="KAK8841151.1"/>
    </source>
</evidence>
<evidence type="ECO:0000313" key="2">
    <source>
        <dbReference type="Proteomes" id="UP001470230"/>
    </source>
</evidence>
<organism evidence="1 2">
    <name type="scientific">Tritrichomonas musculus</name>
    <dbReference type="NCBI Taxonomy" id="1915356"/>
    <lineage>
        <taxon>Eukaryota</taxon>
        <taxon>Metamonada</taxon>
        <taxon>Parabasalia</taxon>
        <taxon>Tritrichomonadida</taxon>
        <taxon>Tritrichomonadidae</taxon>
        <taxon>Tritrichomonas</taxon>
    </lineage>
</organism>
<name>A0ABR2H4R3_9EUKA</name>
<comment type="caution">
    <text evidence="1">The sequence shown here is derived from an EMBL/GenBank/DDBJ whole genome shotgun (WGS) entry which is preliminary data.</text>
</comment>
<dbReference type="PANTHER" id="PTHR12732:SF0">
    <property type="entry name" value="PCI DOMAIN-CONTAINING PROTEIN 2"/>
    <property type="match status" value="1"/>
</dbReference>
<proteinExistence type="predicted"/>
<gene>
    <name evidence="1" type="ORF">M9Y10_027351</name>
</gene>
<dbReference type="EMBL" id="JAPFFF010000042">
    <property type="protein sequence ID" value="KAK8841151.1"/>
    <property type="molecule type" value="Genomic_DNA"/>
</dbReference>
<evidence type="ECO:0008006" key="3">
    <source>
        <dbReference type="Google" id="ProtNLM"/>
    </source>
</evidence>
<reference evidence="1 2" key="1">
    <citation type="submission" date="2024-04" db="EMBL/GenBank/DDBJ databases">
        <title>Tritrichomonas musculus Genome.</title>
        <authorList>
            <person name="Alves-Ferreira E."/>
            <person name="Grigg M."/>
            <person name="Lorenzi H."/>
            <person name="Galac M."/>
        </authorList>
    </citation>
    <scope>NUCLEOTIDE SEQUENCE [LARGE SCALE GENOMIC DNA]</scope>
    <source>
        <strain evidence="1 2">EAF2021</strain>
    </source>
</reference>
<dbReference type="SMART" id="SM00753">
    <property type="entry name" value="PAM"/>
    <property type="match status" value="1"/>
</dbReference>
<keyword evidence="2" id="KW-1185">Reference proteome</keyword>
<accession>A0ABR2H4R3</accession>